<dbReference type="Proteomes" id="UP000239340">
    <property type="component" value="Chromosome"/>
</dbReference>
<dbReference type="SMART" id="SM00287">
    <property type="entry name" value="SH3b"/>
    <property type="match status" value="1"/>
</dbReference>
<name>A0A2L0H2C6_RHIFR</name>
<dbReference type="PROSITE" id="PS51781">
    <property type="entry name" value="SH3B"/>
    <property type="match status" value="1"/>
</dbReference>
<reference evidence="4 5" key="1">
    <citation type="submission" date="2017-10" db="EMBL/GenBank/DDBJ databases">
        <title>Analysis of the genome sequences of Rhizobium populations associated to common bean (phaseolus vulgaris).</title>
        <authorList>
            <person name="Bustos P."/>
            <person name="Santamaria R.I."/>
            <person name="Miranda-Sanchez F."/>
            <person name="Perez-Carrascal O."/>
            <person name="Juarez S."/>
            <person name="Lozano L."/>
            <person name="Martinez-Flores I."/>
            <person name="Vinuesa P."/>
            <person name="Martinez-Romero E."/>
            <person name="Cevallos M.A."/>
            <person name="Romero D."/>
            <person name="Davila G."/>
            <person name="Gonzalez V."/>
        </authorList>
    </citation>
    <scope>NUCLEOTIDE SEQUENCE [LARGE SCALE GENOMIC DNA]</scope>
    <source>
        <strain evidence="4 5">NXT3</strain>
    </source>
</reference>
<organism evidence="4 5">
    <name type="scientific">Rhizobium fredii</name>
    <name type="common">Sinorhizobium fredii</name>
    <dbReference type="NCBI Taxonomy" id="380"/>
    <lineage>
        <taxon>Bacteria</taxon>
        <taxon>Pseudomonadati</taxon>
        <taxon>Pseudomonadota</taxon>
        <taxon>Alphaproteobacteria</taxon>
        <taxon>Hyphomicrobiales</taxon>
        <taxon>Rhizobiaceae</taxon>
        <taxon>Sinorhizobium/Ensifer group</taxon>
        <taxon>Sinorhizobium</taxon>
    </lineage>
</organism>
<dbReference type="Pfam" id="PF08239">
    <property type="entry name" value="SH3_3"/>
    <property type="match status" value="1"/>
</dbReference>
<accession>A0A2L0H2C6</accession>
<feature type="compositionally biased region" description="Basic and acidic residues" evidence="1">
    <location>
        <begin position="212"/>
        <end position="225"/>
    </location>
</feature>
<evidence type="ECO:0000256" key="2">
    <source>
        <dbReference type="SAM" id="SignalP"/>
    </source>
</evidence>
<evidence type="ECO:0000313" key="5">
    <source>
        <dbReference type="Proteomes" id="UP000239340"/>
    </source>
</evidence>
<proteinExistence type="predicted"/>
<feature type="region of interest" description="Disordered" evidence="1">
    <location>
        <begin position="212"/>
        <end position="239"/>
    </location>
</feature>
<dbReference type="InterPro" id="IPR003646">
    <property type="entry name" value="SH3-like_bac-type"/>
</dbReference>
<sequence>MGVVSVKSTFLGAAALCALSLMPVVAEAAEGFATANVNMRSGPSTRYPAVTVIPSGESVEIHGCLADRPWCDVSFYGGRGWVAGQYVQALYRSNRVYVEPEYYRPLGIPTVVFEFDRYWDRNYRGRDFYRDRDRWRRGPDWIEEGDWQWRREEERRDRQRRQQAERREWEREQDRRDWERQRTREREQARDRQEARERQQWQRERERERREWRDRGRDEERRENGSAENYQGARKEERARQLRELRRDGEVRTVPKCVFNDFACEND</sequence>
<protein>
    <submittedName>
        <fullName evidence="4">SH3 domain-containing protein</fullName>
    </submittedName>
</protein>
<evidence type="ECO:0000256" key="1">
    <source>
        <dbReference type="SAM" id="MobiDB-lite"/>
    </source>
</evidence>
<feature type="signal peptide" evidence="2">
    <location>
        <begin position="1"/>
        <end position="28"/>
    </location>
</feature>
<dbReference type="EMBL" id="CP024307">
    <property type="protein sequence ID" value="AUX75623.1"/>
    <property type="molecule type" value="Genomic_DNA"/>
</dbReference>
<dbReference type="AlphaFoldDB" id="A0A2L0H2C6"/>
<feature type="domain" description="SH3b" evidence="3">
    <location>
        <begin position="26"/>
        <end position="91"/>
    </location>
</feature>
<gene>
    <name evidence="4" type="ORF">NXT3_CH01028</name>
</gene>
<feature type="chain" id="PRO_5014655910" evidence="2">
    <location>
        <begin position="29"/>
        <end position="267"/>
    </location>
</feature>
<evidence type="ECO:0000313" key="4">
    <source>
        <dbReference type="EMBL" id="AUX75623.1"/>
    </source>
</evidence>
<evidence type="ECO:0000259" key="3">
    <source>
        <dbReference type="PROSITE" id="PS51781"/>
    </source>
</evidence>
<dbReference type="Gene3D" id="2.30.30.40">
    <property type="entry name" value="SH3 Domains"/>
    <property type="match status" value="1"/>
</dbReference>
<keyword evidence="2" id="KW-0732">Signal</keyword>